<dbReference type="STRING" id="316056.RPC_3970"/>
<accession>Q20ZE0</accession>
<gene>
    <name evidence="1" type="ordered locus">RPC_3970</name>
</gene>
<proteinExistence type="predicted"/>
<dbReference type="AlphaFoldDB" id="Q20ZE0"/>
<dbReference type="HOGENOM" id="CLU_2556070_0_0_5"/>
<protein>
    <submittedName>
        <fullName evidence="1">Uncharacterized protein</fullName>
    </submittedName>
</protein>
<sequence length="82" mass="8872">MLGAVFGAASFGCMTGFGKPALMAPRPSAAERNSPERPAFAKTLCRRWRYREIAAACADRALDFRLNQNGLGDLSRAPLLSQ</sequence>
<name>Q20ZE0_RHOPB</name>
<dbReference type="KEGG" id="rpc:RPC_3970"/>
<evidence type="ECO:0000313" key="1">
    <source>
        <dbReference type="EMBL" id="ABD89496.1"/>
    </source>
</evidence>
<reference evidence="1" key="1">
    <citation type="submission" date="2006-03" db="EMBL/GenBank/DDBJ databases">
        <title>Complete sequence of Rhodopseudomonas palustris BisB18.</title>
        <authorList>
            <consortium name="US DOE Joint Genome Institute"/>
            <person name="Copeland A."/>
            <person name="Lucas S."/>
            <person name="Lapidus A."/>
            <person name="Barry K."/>
            <person name="Detter J.C."/>
            <person name="Glavina del Rio T."/>
            <person name="Hammon N."/>
            <person name="Israni S."/>
            <person name="Dalin E."/>
            <person name="Tice H."/>
            <person name="Pitluck S."/>
            <person name="Chain P."/>
            <person name="Malfatti S."/>
            <person name="Shin M."/>
            <person name="Vergez L."/>
            <person name="Schmutz J."/>
            <person name="Larimer F."/>
            <person name="Land M."/>
            <person name="Hauser L."/>
            <person name="Pelletier D.A."/>
            <person name="Kyrpides N."/>
            <person name="Anderson I."/>
            <person name="Oda Y."/>
            <person name="Harwood C.S."/>
            <person name="Richardson P."/>
        </authorList>
    </citation>
    <scope>NUCLEOTIDE SEQUENCE [LARGE SCALE GENOMIC DNA]</scope>
    <source>
        <strain evidence="1">BisB18</strain>
    </source>
</reference>
<organism evidence="1">
    <name type="scientific">Rhodopseudomonas palustris (strain BisB18)</name>
    <dbReference type="NCBI Taxonomy" id="316056"/>
    <lineage>
        <taxon>Bacteria</taxon>
        <taxon>Pseudomonadati</taxon>
        <taxon>Pseudomonadota</taxon>
        <taxon>Alphaproteobacteria</taxon>
        <taxon>Hyphomicrobiales</taxon>
        <taxon>Nitrobacteraceae</taxon>
        <taxon>Rhodopseudomonas</taxon>
    </lineage>
</organism>
<dbReference type="EMBL" id="CP000301">
    <property type="protein sequence ID" value="ABD89496.1"/>
    <property type="molecule type" value="Genomic_DNA"/>
</dbReference>